<dbReference type="AlphaFoldDB" id="A0A6S6U8Q2"/>
<dbReference type="SUPFAM" id="SSF53774">
    <property type="entry name" value="Glutaminase/Asparaginase"/>
    <property type="match status" value="1"/>
</dbReference>
<accession>A0A6S6U8Q2</accession>
<dbReference type="Pfam" id="PF17763">
    <property type="entry name" value="Asparaginase_C"/>
    <property type="match status" value="1"/>
</dbReference>
<evidence type="ECO:0000256" key="1">
    <source>
        <dbReference type="ARBA" id="ARBA00010518"/>
    </source>
</evidence>
<name>A0A6S6U8Q2_9BACT</name>
<dbReference type="PANTHER" id="PTHR11707:SF28">
    <property type="entry name" value="60 KDA LYSOPHOSPHOLIPASE"/>
    <property type="match status" value="1"/>
</dbReference>
<dbReference type="Gene3D" id="3.40.50.40">
    <property type="match status" value="1"/>
</dbReference>
<evidence type="ECO:0000256" key="2">
    <source>
        <dbReference type="ARBA" id="ARBA00030414"/>
    </source>
</evidence>
<reference evidence="7" key="1">
    <citation type="submission" date="2020-01" db="EMBL/GenBank/DDBJ databases">
        <authorList>
            <person name="Meier V. D."/>
            <person name="Meier V D."/>
        </authorList>
    </citation>
    <scope>NUCLEOTIDE SEQUENCE</scope>
    <source>
        <strain evidence="7">HLG_WM_MAG_03</strain>
    </source>
</reference>
<protein>
    <recommendedName>
        <fullName evidence="2">L-asparagine amidohydrolase</fullName>
    </recommendedName>
</protein>
<organism evidence="7">
    <name type="scientific">uncultured Sulfurovum sp</name>
    <dbReference type="NCBI Taxonomy" id="269237"/>
    <lineage>
        <taxon>Bacteria</taxon>
        <taxon>Pseudomonadati</taxon>
        <taxon>Campylobacterota</taxon>
        <taxon>Epsilonproteobacteria</taxon>
        <taxon>Campylobacterales</taxon>
        <taxon>Sulfurovaceae</taxon>
        <taxon>Sulfurovum</taxon>
        <taxon>environmental samples</taxon>
    </lineage>
</organism>
<gene>
    <name evidence="7" type="ORF">HELGO_WM24563</name>
</gene>
<dbReference type="CDD" id="cd08963">
    <property type="entry name" value="L-asparaginase_I"/>
    <property type="match status" value="1"/>
</dbReference>
<dbReference type="InterPro" id="IPR040919">
    <property type="entry name" value="Asparaginase_C"/>
</dbReference>
<dbReference type="InterPro" id="IPR006034">
    <property type="entry name" value="Asparaginase/glutaminase-like"/>
</dbReference>
<dbReference type="PIRSF" id="PIRSF001220">
    <property type="entry name" value="L-ASNase_gatD"/>
    <property type="match status" value="1"/>
</dbReference>
<dbReference type="GO" id="GO:0004067">
    <property type="term" value="F:asparaginase activity"/>
    <property type="evidence" value="ECO:0007669"/>
    <property type="project" value="UniProtKB-UniRule"/>
</dbReference>
<dbReference type="PROSITE" id="PS00144">
    <property type="entry name" value="ASN_GLN_ASE_1"/>
    <property type="match status" value="1"/>
</dbReference>
<evidence type="ECO:0000259" key="5">
    <source>
        <dbReference type="Pfam" id="PF00710"/>
    </source>
</evidence>
<comment type="similarity">
    <text evidence="1">Belongs to the asparaginase 1 family.</text>
</comment>
<dbReference type="InterPro" id="IPR037152">
    <property type="entry name" value="L-asparaginase_N_sf"/>
</dbReference>
<sequence>MAQKSILLLSTGGTIAGNVAGNNEHVDAQGFSELLSNVTVMVKDQWNISLKVTANDLKDREGEVVNVDSSNILPLHWELLSDTIHENYDDYDAFVITHGTNTLGYTASALSFVFENINKPVIVTGSQVPIDFPGSDAVMNLDNAIRVAVWPFHPIRGVVTVFGSHIISGTRSKKNTEFDYDAFKSFSTGSLGRIGRIIDINEENLMKHNAYYEKGSEIAFSKESLIVKNHFDMNIASLTEFPGLTNEFLIGLHKHSHIKGVIIRAFGAGDMSEHLHESLQYFQKNKIPVIITTQAPNGNSNFLVNEPGQIISKNKWAIPAFDMSIEAQTTKLAWLIGQKKSYGEMLEIMSNNIKGELNILKERKQ</sequence>
<keyword evidence="7" id="KW-0378">Hydrolase</keyword>
<dbReference type="PRINTS" id="PR00139">
    <property type="entry name" value="ASNGLNASE"/>
</dbReference>
<proteinExistence type="inferred from homology"/>
<feature type="domain" description="Asparaginase/glutaminase C-terminal" evidence="6">
    <location>
        <begin position="235"/>
        <end position="349"/>
    </location>
</feature>
<dbReference type="InterPro" id="IPR036152">
    <property type="entry name" value="Asp/glu_Ase-like_sf"/>
</dbReference>
<dbReference type="InterPro" id="IPR027474">
    <property type="entry name" value="L-asparaginase_N"/>
</dbReference>
<dbReference type="InterPro" id="IPR027473">
    <property type="entry name" value="L-asparaginase_C"/>
</dbReference>
<evidence type="ECO:0000256" key="4">
    <source>
        <dbReference type="PROSITE-ProRule" id="PRU10099"/>
    </source>
</evidence>
<feature type="active site" description="O-isoaspartyl threonine intermediate" evidence="3">
    <location>
        <position position="14"/>
    </location>
</feature>
<feature type="active site" evidence="4">
    <location>
        <position position="14"/>
    </location>
</feature>
<evidence type="ECO:0000259" key="6">
    <source>
        <dbReference type="Pfam" id="PF17763"/>
    </source>
</evidence>
<dbReference type="PIRSF" id="PIRSF500176">
    <property type="entry name" value="L_ASNase"/>
    <property type="match status" value="1"/>
</dbReference>
<dbReference type="EMBL" id="CACVAR010000371">
    <property type="protein sequence ID" value="CAA6824458.1"/>
    <property type="molecule type" value="Genomic_DNA"/>
</dbReference>
<dbReference type="InterPro" id="IPR020827">
    <property type="entry name" value="Asparaginase/glutaminase_AS1"/>
</dbReference>
<dbReference type="PANTHER" id="PTHR11707">
    <property type="entry name" value="L-ASPARAGINASE"/>
    <property type="match status" value="1"/>
</dbReference>
<evidence type="ECO:0000256" key="3">
    <source>
        <dbReference type="PIRSR" id="PIRSR001220-1"/>
    </source>
</evidence>
<dbReference type="Gene3D" id="3.40.50.1170">
    <property type="entry name" value="L-asparaginase, N-terminal domain"/>
    <property type="match status" value="1"/>
</dbReference>
<dbReference type="SFLD" id="SFLDS00057">
    <property type="entry name" value="Glutaminase/Asparaginase"/>
    <property type="match status" value="1"/>
</dbReference>
<dbReference type="FunFam" id="3.40.50.1170:FF:000001">
    <property type="entry name" value="L-asparaginase 2"/>
    <property type="match status" value="1"/>
</dbReference>
<evidence type="ECO:0000313" key="7">
    <source>
        <dbReference type="EMBL" id="CAA6824458.1"/>
    </source>
</evidence>
<dbReference type="Pfam" id="PF00710">
    <property type="entry name" value="Asparaginase"/>
    <property type="match status" value="1"/>
</dbReference>
<dbReference type="GO" id="GO:0006520">
    <property type="term" value="P:amino acid metabolic process"/>
    <property type="evidence" value="ECO:0007669"/>
    <property type="project" value="InterPro"/>
</dbReference>
<dbReference type="PROSITE" id="PS51732">
    <property type="entry name" value="ASN_GLN_ASE_3"/>
    <property type="match status" value="1"/>
</dbReference>
<dbReference type="SMART" id="SM00870">
    <property type="entry name" value="Asparaginase"/>
    <property type="match status" value="1"/>
</dbReference>
<dbReference type="InterPro" id="IPR041725">
    <property type="entry name" value="L-asparaginase_I"/>
</dbReference>
<feature type="domain" description="L-asparaginase N-terminal" evidence="5">
    <location>
        <begin position="6"/>
        <end position="203"/>
    </location>
</feature>